<proteinExistence type="predicted"/>
<evidence type="ECO:0008006" key="5">
    <source>
        <dbReference type="Google" id="ProtNLM"/>
    </source>
</evidence>
<evidence type="ECO:0000256" key="2">
    <source>
        <dbReference type="SAM" id="MobiDB-lite"/>
    </source>
</evidence>
<dbReference type="SUPFAM" id="SSF57997">
    <property type="entry name" value="Tropomyosin"/>
    <property type="match status" value="1"/>
</dbReference>
<dbReference type="PANTHER" id="PTHR18939:SF4">
    <property type="entry name" value="RIBOSOME-BINDING PROTEIN 1"/>
    <property type="match status" value="1"/>
</dbReference>
<feature type="region of interest" description="Disordered" evidence="2">
    <location>
        <begin position="850"/>
        <end position="879"/>
    </location>
</feature>
<feature type="coiled-coil region" evidence="1">
    <location>
        <begin position="615"/>
        <end position="649"/>
    </location>
</feature>
<dbReference type="AlphaFoldDB" id="A0A8K0C3J7"/>
<comment type="caution">
    <text evidence="3">The sequence shown here is derived from an EMBL/GenBank/DDBJ whole genome shotgun (WGS) entry which is preliminary data.</text>
</comment>
<sequence>MDTPPMQAALAAGVVIVLVIITVVFSYTMGQEKSYEEALAERRQLLSNSILNYHSRKTKDKKSKKANKKSNQAKQKQSEEEDDTEPPSSLPSSTNQRLHVEFTEPTVMEEDSTESPQERPSTSKKEDTTPKPEPAKDKLHKPKQAVVSVEPEAKDKNQQNKIRPVDVKETKNKQPDTNSKDKEVKEKQEKQEPLKEKKEKLQTESVVKEKKPLVNSNSPDIQKQKKITKQPIQAQQPVSDNEKEEPVVEVVTAPLQTHENVRSTSKEKKKKKGELSGPREENPILSQIKTLVRNPEFSHVDLQTLINFLLNMQQDNPKEPPEWSEGKKDLVEKLKKQLTEKDNIIIQKQEDLQNAHAKLRSVRNELTAEKSELQQKFRALEEAFQGKQQELHVANNTLHAHMDTINRLNAKNNEDLLVLKKAHEENAAFKLKLQQVDLYITQIREAEATIQELKNRNNQLTVELHALNEQTMSTKDHQQGLIVQINRITKEFDDKDNYARQLEEIQCDLEQRLNLAHRQENEFKVKISELQGIYQQHVEDIRLQEQAKNQALEEVKNLQKQNDNLENTLMQLRNELRDAQANLTANANGVAQENELYKEQLCHLENELTSVSSTLEHAHKNVHAFESSIRQLEAELNEQKNKNNELRKKNWKVMDALKAAESKTLEIPKKSAANLDEIASKVRLEEQDATKKFFQRLFPDIDTPDNLSYDQWTVHVEEAIQRFVANLGETKGQGNQTEITKLQAKIKMYKEIISKTEIILKDFEKRIANEEVCWRTEVKNKEDEIEELKKQFSSELKARVQQLELELHREQEEKEEITKAYTLLKNKSSVSNSAITEQLLTEEINSSKESLKQLHRETNDVCSKEHNGNSTNGTSLQVG</sequence>
<accession>A0A8K0C3J7</accession>
<feature type="coiled-coil region" evidence="1">
    <location>
        <begin position="436"/>
        <end position="470"/>
    </location>
</feature>
<dbReference type="Gene3D" id="1.20.5.170">
    <property type="match status" value="1"/>
</dbReference>
<name>A0A8K0C3J7_IGNLU</name>
<dbReference type="EMBL" id="VTPC01091159">
    <property type="protein sequence ID" value="KAF2879470.1"/>
    <property type="molecule type" value="Genomic_DNA"/>
</dbReference>
<keyword evidence="4" id="KW-1185">Reference proteome</keyword>
<feature type="compositionally biased region" description="Basic and acidic residues" evidence="2">
    <location>
        <begin position="151"/>
        <end position="212"/>
    </location>
</feature>
<feature type="compositionally biased region" description="Basic residues" evidence="2">
    <location>
        <begin position="54"/>
        <end position="68"/>
    </location>
</feature>
<dbReference type="Proteomes" id="UP000801492">
    <property type="component" value="Unassembled WGS sequence"/>
</dbReference>
<feature type="compositionally biased region" description="Basic and acidic residues" evidence="2">
    <location>
        <begin position="121"/>
        <end position="137"/>
    </location>
</feature>
<keyword evidence="1" id="KW-0175">Coiled coil</keyword>
<reference evidence="3" key="1">
    <citation type="submission" date="2019-08" db="EMBL/GenBank/DDBJ databases">
        <title>The genome of the North American firefly Photinus pyralis.</title>
        <authorList>
            <consortium name="Photinus pyralis genome working group"/>
            <person name="Fallon T.R."/>
            <person name="Sander Lower S.E."/>
            <person name="Weng J.-K."/>
        </authorList>
    </citation>
    <scope>NUCLEOTIDE SEQUENCE</scope>
    <source>
        <strain evidence="3">TRF0915ILg1</strain>
        <tissue evidence="3">Whole body</tissue>
    </source>
</reference>
<feature type="coiled-coil region" evidence="1">
    <location>
        <begin position="502"/>
        <end position="582"/>
    </location>
</feature>
<gene>
    <name evidence="3" type="ORF">ILUMI_26694</name>
</gene>
<feature type="region of interest" description="Disordered" evidence="2">
    <location>
        <begin position="50"/>
        <end position="281"/>
    </location>
</feature>
<evidence type="ECO:0000313" key="3">
    <source>
        <dbReference type="EMBL" id="KAF2879470.1"/>
    </source>
</evidence>
<feature type="compositionally biased region" description="Basic and acidic residues" evidence="2">
    <location>
        <begin position="850"/>
        <end position="867"/>
    </location>
</feature>
<feature type="compositionally biased region" description="Polar residues" evidence="2">
    <location>
        <begin position="868"/>
        <end position="879"/>
    </location>
</feature>
<organism evidence="3 4">
    <name type="scientific">Ignelater luminosus</name>
    <name type="common">Cucubano</name>
    <name type="synonym">Pyrophorus luminosus</name>
    <dbReference type="NCBI Taxonomy" id="2038154"/>
    <lineage>
        <taxon>Eukaryota</taxon>
        <taxon>Metazoa</taxon>
        <taxon>Ecdysozoa</taxon>
        <taxon>Arthropoda</taxon>
        <taxon>Hexapoda</taxon>
        <taxon>Insecta</taxon>
        <taxon>Pterygota</taxon>
        <taxon>Neoptera</taxon>
        <taxon>Endopterygota</taxon>
        <taxon>Coleoptera</taxon>
        <taxon>Polyphaga</taxon>
        <taxon>Elateriformia</taxon>
        <taxon>Elateroidea</taxon>
        <taxon>Elateridae</taxon>
        <taxon>Agrypninae</taxon>
        <taxon>Pyrophorini</taxon>
        <taxon>Ignelater</taxon>
    </lineage>
</organism>
<protein>
    <recommendedName>
        <fullName evidence="5">Kinectin</fullName>
    </recommendedName>
</protein>
<feature type="coiled-coil region" evidence="1">
    <location>
        <begin position="331"/>
        <end position="390"/>
    </location>
</feature>
<dbReference type="InterPro" id="IPR040248">
    <property type="entry name" value="RRBP1"/>
</dbReference>
<dbReference type="PANTHER" id="PTHR18939">
    <property type="entry name" value="RIBOSOME BINDING PROTEIN-1"/>
    <property type="match status" value="1"/>
</dbReference>
<evidence type="ECO:0000256" key="1">
    <source>
        <dbReference type="SAM" id="Coils"/>
    </source>
</evidence>
<dbReference type="GO" id="GO:0005789">
    <property type="term" value="C:endoplasmic reticulum membrane"/>
    <property type="evidence" value="ECO:0007669"/>
    <property type="project" value="TreeGrafter"/>
</dbReference>
<evidence type="ECO:0000313" key="4">
    <source>
        <dbReference type="Proteomes" id="UP000801492"/>
    </source>
</evidence>
<dbReference type="OrthoDB" id="5875463at2759"/>